<dbReference type="InterPro" id="IPR015422">
    <property type="entry name" value="PyrdxlP-dep_Trfase_small"/>
</dbReference>
<dbReference type="PANTHER" id="PTHR43586">
    <property type="entry name" value="CYSTEINE DESULFURASE"/>
    <property type="match status" value="1"/>
</dbReference>
<sequence length="379" mass="40782">MSLSSVFGDFGGRTWLNTAHQGAVPLTAAAATAEAVSWKVSPHELTTERFEAVPQRLRAALGRLVNAPAEQIVLANSASYGLHLVANGLPWEPGDEVLVIANDFPSDIFPWLTLEQRFGVVVRRLRPASAMVTADEVAAAITPRTKLFCTTWVNSFTGGAVDLAALGAVCRSHGVVFVVNGSQAIGVRPFDAAALPVDALVGVGFKWLCGPYGTGFTWLAPHLRERLVPTKAYWLAHLSQRDLARDDLSPEIVSAEIAGDRHDLDIFGTANFNNFVPWTVSLEHVLDLGVDRIGAYDQALVERLIAGLDGAGLKVLSPRSPAERSTLVYFTHEDPARNQDLHTRLADAGVDVAFRAGKLRASPHLYNDGADVDRLLGAL</sequence>
<feature type="domain" description="Aminotransferase class V" evidence="1">
    <location>
        <begin position="48"/>
        <end position="364"/>
    </location>
</feature>
<dbReference type="Gene3D" id="3.40.640.10">
    <property type="entry name" value="Type I PLP-dependent aspartate aminotransferase-like (Major domain)"/>
    <property type="match status" value="1"/>
</dbReference>
<dbReference type="InterPro" id="IPR000192">
    <property type="entry name" value="Aminotrans_V_dom"/>
</dbReference>
<dbReference type="PANTHER" id="PTHR43586:SF15">
    <property type="entry name" value="BLR3095 PROTEIN"/>
    <property type="match status" value="1"/>
</dbReference>
<proteinExistence type="predicted"/>
<dbReference type="InterPro" id="IPR015421">
    <property type="entry name" value="PyrdxlP-dep_Trfase_major"/>
</dbReference>
<evidence type="ECO:0000313" key="2">
    <source>
        <dbReference type="EMBL" id="GIJ59711.1"/>
    </source>
</evidence>
<dbReference type="InterPro" id="IPR015424">
    <property type="entry name" value="PyrdxlP-dep_Trfase"/>
</dbReference>
<reference evidence="2" key="1">
    <citation type="submission" date="2021-01" db="EMBL/GenBank/DDBJ databases">
        <title>Whole genome shotgun sequence of Virgisporangium aurantiacum NBRC 16421.</title>
        <authorList>
            <person name="Komaki H."/>
            <person name="Tamura T."/>
        </authorList>
    </citation>
    <scope>NUCLEOTIDE SEQUENCE</scope>
    <source>
        <strain evidence="2">NBRC 16421</strain>
    </source>
</reference>
<keyword evidence="2" id="KW-0808">Transferase</keyword>
<dbReference type="Gene3D" id="3.90.1150.10">
    <property type="entry name" value="Aspartate Aminotransferase, domain 1"/>
    <property type="match status" value="1"/>
</dbReference>
<organism evidence="2 3">
    <name type="scientific">Virgisporangium aurantiacum</name>
    <dbReference type="NCBI Taxonomy" id="175570"/>
    <lineage>
        <taxon>Bacteria</taxon>
        <taxon>Bacillati</taxon>
        <taxon>Actinomycetota</taxon>
        <taxon>Actinomycetes</taxon>
        <taxon>Micromonosporales</taxon>
        <taxon>Micromonosporaceae</taxon>
        <taxon>Virgisporangium</taxon>
    </lineage>
</organism>
<dbReference type="EMBL" id="BOPG01000048">
    <property type="protein sequence ID" value="GIJ59711.1"/>
    <property type="molecule type" value="Genomic_DNA"/>
</dbReference>
<accession>A0A8J4E351</accession>
<dbReference type="GO" id="GO:0008483">
    <property type="term" value="F:transaminase activity"/>
    <property type="evidence" value="ECO:0007669"/>
    <property type="project" value="UniProtKB-KW"/>
</dbReference>
<protein>
    <submittedName>
        <fullName evidence="2">Aminotransferase</fullName>
    </submittedName>
</protein>
<evidence type="ECO:0000313" key="3">
    <source>
        <dbReference type="Proteomes" id="UP000612585"/>
    </source>
</evidence>
<keyword evidence="2" id="KW-0032">Aminotransferase</keyword>
<gene>
    <name evidence="2" type="ORF">Vau01_072270</name>
</gene>
<dbReference type="SUPFAM" id="SSF53383">
    <property type="entry name" value="PLP-dependent transferases"/>
    <property type="match status" value="1"/>
</dbReference>
<keyword evidence="3" id="KW-1185">Reference proteome</keyword>
<dbReference type="RefSeq" id="WP_204002616.1">
    <property type="nucleotide sequence ID" value="NZ_BOPG01000048.1"/>
</dbReference>
<dbReference type="Proteomes" id="UP000612585">
    <property type="component" value="Unassembled WGS sequence"/>
</dbReference>
<evidence type="ECO:0000259" key="1">
    <source>
        <dbReference type="Pfam" id="PF00266"/>
    </source>
</evidence>
<dbReference type="Pfam" id="PF00266">
    <property type="entry name" value="Aminotran_5"/>
    <property type="match status" value="1"/>
</dbReference>
<comment type="caution">
    <text evidence="2">The sequence shown here is derived from an EMBL/GenBank/DDBJ whole genome shotgun (WGS) entry which is preliminary data.</text>
</comment>
<dbReference type="AlphaFoldDB" id="A0A8J4E351"/>
<name>A0A8J4E351_9ACTN</name>